<dbReference type="SUPFAM" id="SSF49777">
    <property type="entry name" value="PEBP-like"/>
    <property type="match status" value="1"/>
</dbReference>
<reference evidence="2" key="1">
    <citation type="submission" date="2023-04" db="EMBL/GenBank/DDBJ databases">
        <title>Black Yeasts Isolated from many extreme environments.</title>
        <authorList>
            <person name="Coleine C."/>
            <person name="Stajich J.E."/>
            <person name="Selbmann L."/>
        </authorList>
    </citation>
    <scope>NUCLEOTIDE SEQUENCE</scope>
    <source>
        <strain evidence="2">CCFEE 5312</strain>
    </source>
</reference>
<evidence type="ECO:0000256" key="1">
    <source>
        <dbReference type="SAM" id="SignalP"/>
    </source>
</evidence>
<dbReference type="InterPro" id="IPR036610">
    <property type="entry name" value="PEBP-like_sf"/>
</dbReference>
<comment type="caution">
    <text evidence="2">The sequence shown here is derived from an EMBL/GenBank/DDBJ whole genome shotgun (WGS) entry which is preliminary data.</text>
</comment>
<dbReference type="InterPro" id="IPR035810">
    <property type="entry name" value="PEBP_euk"/>
</dbReference>
<dbReference type="AlphaFoldDB" id="A0AAJ0DHN7"/>
<dbReference type="InterPro" id="IPR008914">
    <property type="entry name" value="PEBP"/>
</dbReference>
<dbReference type="PANTHER" id="PTHR11362">
    <property type="entry name" value="PHOSPHATIDYLETHANOLAMINE-BINDING PROTEIN"/>
    <property type="match status" value="1"/>
</dbReference>
<protein>
    <recommendedName>
        <fullName evidence="4">PEBP-like protein</fullName>
    </recommendedName>
</protein>
<dbReference type="PANTHER" id="PTHR11362:SF82">
    <property type="entry name" value="PHOSPHATIDYLETHANOLAMINE-BINDING PROTEIN 4"/>
    <property type="match status" value="1"/>
</dbReference>
<dbReference type="Pfam" id="PF01161">
    <property type="entry name" value="PBP"/>
    <property type="match status" value="1"/>
</dbReference>
<keyword evidence="1" id="KW-0732">Signal</keyword>
<accession>A0AAJ0DHN7</accession>
<dbReference type="Proteomes" id="UP001271007">
    <property type="component" value="Unassembled WGS sequence"/>
</dbReference>
<evidence type="ECO:0000313" key="3">
    <source>
        <dbReference type="Proteomes" id="UP001271007"/>
    </source>
</evidence>
<gene>
    <name evidence="2" type="ORF">LTR09_004569</name>
</gene>
<evidence type="ECO:0000313" key="2">
    <source>
        <dbReference type="EMBL" id="KAK3054301.1"/>
    </source>
</evidence>
<evidence type="ECO:0008006" key="4">
    <source>
        <dbReference type="Google" id="ProtNLM"/>
    </source>
</evidence>
<dbReference type="CDD" id="cd00866">
    <property type="entry name" value="PEBP_euk"/>
    <property type="match status" value="1"/>
</dbReference>
<sequence length="216" mass="22934">MHFSTIVSALLTASVSFASPTPTEKRATSCSPVGISAQSSARVVSAFKSSKIVAELIPSISPKVAVSAAYGSKQVDLGNKFKTTETLLAPTVSFSGEKDKDAATTKYSYFLIDPDVPSPDGVAGMKVTFLHLAVSNAQPSCIKNQSPSTDAIYQPLTPASTTQHRYTFLVYRQPSGYTPDTVAFQVRAAFDINAYAARKGLVLVGGNFLREAITNL</sequence>
<dbReference type="EMBL" id="JAWDJX010000012">
    <property type="protein sequence ID" value="KAK3054301.1"/>
    <property type="molecule type" value="Genomic_DNA"/>
</dbReference>
<organism evidence="2 3">
    <name type="scientific">Extremus antarcticus</name>
    <dbReference type="NCBI Taxonomy" id="702011"/>
    <lineage>
        <taxon>Eukaryota</taxon>
        <taxon>Fungi</taxon>
        <taxon>Dikarya</taxon>
        <taxon>Ascomycota</taxon>
        <taxon>Pezizomycotina</taxon>
        <taxon>Dothideomycetes</taxon>
        <taxon>Dothideomycetidae</taxon>
        <taxon>Mycosphaerellales</taxon>
        <taxon>Extremaceae</taxon>
        <taxon>Extremus</taxon>
    </lineage>
</organism>
<feature type="signal peptide" evidence="1">
    <location>
        <begin position="1"/>
        <end position="18"/>
    </location>
</feature>
<dbReference type="Gene3D" id="3.90.280.10">
    <property type="entry name" value="PEBP-like"/>
    <property type="match status" value="1"/>
</dbReference>
<keyword evidence="3" id="KW-1185">Reference proteome</keyword>
<proteinExistence type="predicted"/>
<feature type="chain" id="PRO_5042473255" description="PEBP-like protein" evidence="1">
    <location>
        <begin position="19"/>
        <end position="216"/>
    </location>
</feature>
<name>A0AAJ0DHN7_9PEZI</name>